<feature type="region of interest" description="Disordered" evidence="1">
    <location>
        <begin position="1"/>
        <end position="41"/>
    </location>
</feature>
<gene>
    <name evidence="2" type="ORF">JMJ77_013943</name>
</gene>
<dbReference type="Proteomes" id="UP000699042">
    <property type="component" value="Unassembled WGS sequence"/>
</dbReference>
<name>A0A9P7R4X9_9PEZI</name>
<evidence type="ECO:0000313" key="2">
    <source>
        <dbReference type="EMBL" id="KAG7048299.1"/>
    </source>
</evidence>
<feature type="compositionally biased region" description="Low complexity" evidence="1">
    <location>
        <begin position="1"/>
        <end position="20"/>
    </location>
</feature>
<comment type="caution">
    <text evidence="2">The sequence shown here is derived from an EMBL/GenBank/DDBJ whole genome shotgun (WGS) entry which is preliminary data.</text>
</comment>
<accession>A0A9P7R4X9</accession>
<dbReference type="EMBL" id="JAESDN010000006">
    <property type="protein sequence ID" value="KAG7048299.1"/>
    <property type="molecule type" value="Genomic_DNA"/>
</dbReference>
<organism evidence="2 3">
    <name type="scientific">Colletotrichum scovillei</name>
    <dbReference type="NCBI Taxonomy" id="1209932"/>
    <lineage>
        <taxon>Eukaryota</taxon>
        <taxon>Fungi</taxon>
        <taxon>Dikarya</taxon>
        <taxon>Ascomycota</taxon>
        <taxon>Pezizomycotina</taxon>
        <taxon>Sordariomycetes</taxon>
        <taxon>Hypocreomycetidae</taxon>
        <taxon>Glomerellales</taxon>
        <taxon>Glomerellaceae</taxon>
        <taxon>Colletotrichum</taxon>
        <taxon>Colletotrichum acutatum species complex</taxon>
    </lineage>
</organism>
<feature type="non-terminal residue" evidence="2">
    <location>
        <position position="41"/>
    </location>
</feature>
<keyword evidence="3" id="KW-1185">Reference proteome</keyword>
<evidence type="ECO:0000313" key="3">
    <source>
        <dbReference type="Proteomes" id="UP000699042"/>
    </source>
</evidence>
<dbReference type="AlphaFoldDB" id="A0A9P7R4X9"/>
<sequence>MSPCPAMPTSSAATPPAIHAAARKTAARPGSEGILMDWTTV</sequence>
<proteinExistence type="predicted"/>
<evidence type="ECO:0000256" key="1">
    <source>
        <dbReference type="SAM" id="MobiDB-lite"/>
    </source>
</evidence>
<reference evidence="2" key="1">
    <citation type="submission" date="2021-05" db="EMBL/GenBank/DDBJ databases">
        <title>Comparative genomics of three Colletotrichum scovillei strains and genetic complementation revealed genes involved fungal growth and virulence on chili pepper.</title>
        <authorList>
            <person name="Hsieh D.-K."/>
            <person name="Chuang S.-C."/>
            <person name="Chen C.-Y."/>
            <person name="Chao Y.-T."/>
            <person name="Lu M.-Y.J."/>
            <person name="Lee M.-H."/>
            <person name="Shih M.-C."/>
        </authorList>
    </citation>
    <scope>NUCLEOTIDE SEQUENCE</scope>
    <source>
        <strain evidence="2">Coll-153</strain>
    </source>
</reference>
<protein>
    <submittedName>
        <fullName evidence="2">Uncharacterized protein</fullName>
    </submittedName>
</protein>